<comment type="catalytic activity">
    <reaction evidence="3">
        <text>L-glutaminyl-[protein] + H2O = L-glutamyl-[protein] + NH4(+)</text>
        <dbReference type="Rhea" id="RHEA:16441"/>
        <dbReference type="Rhea" id="RHEA-COMP:10207"/>
        <dbReference type="Rhea" id="RHEA-COMP:10208"/>
        <dbReference type="ChEBI" id="CHEBI:15377"/>
        <dbReference type="ChEBI" id="CHEBI:28938"/>
        <dbReference type="ChEBI" id="CHEBI:29973"/>
        <dbReference type="ChEBI" id="CHEBI:30011"/>
        <dbReference type="EC" id="3.5.1.44"/>
    </reaction>
</comment>
<dbReference type="CDD" id="cd16352">
    <property type="entry name" value="CheD"/>
    <property type="match status" value="1"/>
</dbReference>
<evidence type="ECO:0000256" key="1">
    <source>
        <dbReference type="ARBA" id="ARBA00022500"/>
    </source>
</evidence>
<reference evidence="4 5" key="1">
    <citation type="submission" date="2021-10" db="EMBL/GenBank/DDBJ databases">
        <authorList>
            <person name="Chen M."/>
        </authorList>
    </citation>
    <scope>NUCLEOTIDE SEQUENCE [LARGE SCALE GENOMIC DNA]</scope>
    <source>
        <strain evidence="4 5">H3-26</strain>
    </source>
</reference>
<accession>A0ABS8BMN5</accession>
<dbReference type="HAMAP" id="MF_01440">
    <property type="entry name" value="CheD"/>
    <property type="match status" value="1"/>
</dbReference>
<name>A0ABS8BMN5_9NEIS</name>
<dbReference type="SUPFAM" id="SSF64438">
    <property type="entry name" value="CNF1/YfiH-like putative cysteine hydrolases"/>
    <property type="match status" value="1"/>
</dbReference>
<keyword evidence="5" id="KW-1185">Reference proteome</keyword>
<dbReference type="RefSeq" id="WP_226764725.1">
    <property type="nucleotide sequence ID" value="NZ_JAJAWG010000008.1"/>
</dbReference>
<keyword evidence="2 3" id="KW-0378">Hydrolase</keyword>
<evidence type="ECO:0000313" key="5">
    <source>
        <dbReference type="Proteomes" id="UP001198034"/>
    </source>
</evidence>
<dbReference type="InterPro" id="IPR011324">
    <property type="entry name" value="Cytotoxic_necrot_fac-like_cat"/>
</dbReference>
<evidence type="ECO:0000256" key="3">
    <source>
        <dbReference type="HAMAP-Rule" id="MF_01440"/>
    </source>
</evidence>
<dbReference type="Proteomes" id="UP001198034">
    <property type="component" value="Unassembled WGS sequence"/>
</dbReference>
<dbReference type="EC" id="3.5.1.44" evidence="3"/>
<comment type="caution">
    <text evidence="4">The sequence shown here is derived from an EMBL/GenBank/DDBJ whole genome shotgun (WGS) entry which is preliminary data.</text>
</comment>
<dbReference type="InterPro" id="IPR038592">
    <property type="entry name" value="CheD-like_sf"/>
</dbReference>
<comment type="function">
    <text evidence="3">Probably deamidates glutamine residues to glutamate on methyl-accepting chemotaxis receptors (MCPs), playing an important role in chemotaxis.</text>
</comment>
<dbReference type="InterPro" id="IPR005659">
    <property type="entry name" value="Chemorcpt_Glu_NH3ase_CheD"/>
</dbReference>
<proteinExistence type="inferred from homology"/>
<comment type="similarity">
    <text evidence="3">Belongs to the CheD family.</text>
</comment>
<evidence type="ECO:0000256" key="2">
    <source>
        <dbReference type="ARBA" id="ARBA00022801"/>
    </source>
</evidence>
<keyword evidence="1 3" id="KW-0145">Chemotaxis</keyword>
<protein>
    <recommendedName>
        <fullName evidence="3">Probable chemoreceptor glutamine deamidase CheD</fullName>
        <ecNumber evidence="3">3.5.1.44</ecNumber>
    </recommendedName>
</protein>
<evidence type="ECO:0000313" key="4">
    <source>
        <dbReference type="EMBL" id="MCB5196995.1"/>
    </source>
</evidence>
<organism evidence="4 5">
    <name type="scientific">Deefgea salmonis</name>
    <dbReference type="NCBI Taxonomy" id="2875502"/>
    <lineage>
        <taxon>Bacteria</taxon>
        <taxon>Pseudomonadati</taxon>
        <taxon>Pseudomonadota</taxon>
        <taxon>Betaproteobacteria</taxon>
        <taxon>Neisseriales</taxon>
        <taxon>Chitinibacteraceae</taxon>
        <taxon>Deefgea</taxon>
    </lineage>
</organism>
<dbReference type="Gene3D" id="3.30.1330.200">
    <property type="match status" value="1"/>
</dbReference>
<dbReference type="EMBL" id="JAJAWG010000008">
    <property type="protein sequence ID" value="MCB5196995.1"/>
    <property type="molecule type" value="Genomic_DNA"/>
</dbReference>
<dbReference type="PANTHER" id="PTHR35147">
    <property type="entry name" value="CHEMORECEPTOR GLUTAMINE DEAMIDASE CHED-RELATED"/>
    <property type="match status" value="1"/>
</dbReference>
<dbReference type="Pfam" id="PF03975">
    <property type="entry name" value="CheD"/>
    <property type="match status" value="1"/>
</dbReference>
<sequence length="205" mass="22606">MKTILALQQASTPPVMNEMKQLERHARHIHSGDIAVEQHQPIMTLLGSCISVCLFDPQLKMAGMNHFMLPNFGARAGQDVDSLHSGMASMELLVNALLKQGAKKGRLQAKAFGGGNLVPSAGKKTIGETNIEFTHQWLSAEGIPLLASDLGGNCARKIVLNPTSGEVLCRQIQPQQIQKQQLIQEEENYKAKLIQSLNQRKIDYW</sequence>
<gene>
    <name evidence="3" type="primary">cheD</name>
    <name evidence="4" type="ORF">LG219_12020</name>
</gene>
<dbReference type="PANTHER" id="PTHR35147:SF3">
    <property type="entry name" value="CHEMORECEPTOR GLUTAMINE DEAMIDASE CHED 1-RELATED"/>
    <property type="match status" value="1"/>
</dbReference>